<keyword evidence="3" id="KW-0175">Coiled coil</keyword>
<dbReference type="Gramene" id="ONK80707">
    <property type="protein sequence ID" value="ONK80707"/>
    <property type="gene ID" value="A4U43_C01F20860"/>
</dbReference>
<proteinExistence type="predicted"/>
<dbReference type="Pfam" id="PF00076">
    <property type="entry name" value="RRM_1"/>
    <property type="match status" value="1"/>
</dbReference>
<evidence type="ECO:0000256" key="4">
    <source>
        <dbReference type="SAM" id="MobiDB-lite"/>
    </source>
</evidence>
<protein>
    <recommendedName>
        <fullName evidence="5">RRM domain-containing protein</fullName>
    </recommendedName>
</protein>
<dbReference type="GO" id="GO:0003723">
    <property type="term" value="F:RNA binding"/>
    <property type="evidence" value="ECO:0007669"/>
    <property type="project" value="UniProtKB-UniRule"/>
</dbReference>
<dbReference type="OMA" id="QHAISGM"/>
<organism evidence="6 7">
    <name type="scientific">Asparagus officinalis</name>
    <name type="common">Garden asparagus</name>
    <dbReference type="NCBI Taxonomy" id="4686"/>
    <lineage>
        <taxon>Eukaryota</taxon>
        <taxon>Viridiplantae</taxon>
        <taxon>Streptophyta</taxon>
        <taxon>Embryophyta</taxon>
        <taxon>Tracheophyta</taxon>
        <taxon>Spermatophyta</taxon>
        <taxon>Magnoliopsida</taxon>
        <taxon>Liliopsida</taxon>
        <taxon>Asparagales</taxon>
        <taxon>Asparagaceae</taxon>
        <taxon>Asparagoideae</taxon>
        <taxon>Asparagus</taxon>
    </lineage>
</organism>
<name>A0A5P1FTF5_ASPOF</name>
<dbReference type="SUPFAM" id="SSF54928">
    <property type="entry name" value="RNA-binding domain, RBD"/>
    <property type="match status" value="1"/>
</dbReference>
<evidence type="ECO:0000256" key="1">
    <source>
        <dbReference type="ARBA" id="ARBA00022884"/>
    </source>
</evidence>
<feature type="compositionally biased region" description="Basic and acidic residues" evidence="4">
    <location>
        <begin position="91"/>
        <end position="189"/>
    </location>
</feature>
<evidence type="ECO:0000256" key="2">
    <source>
        <dbReference type="PROSITE-ProRule" id="PRU00176"/>
    </source>
</evidence>
<dbReference type="PANTHER" id="PTHR48024:SF56">
    <property type="entry name" value="HETEROGENEOUS NUCLEAR RIBONUCLEOPROTEIN A0"/>
    <property type="match status" value="1"/>
</dbReference>
<evidence type="ECO:0000256" key="3">
    <source>
        <dbReference type="SAM" id="Coils"/>
    </source>
</evidence>
<dbReference type="Gene3D" id="3.30.70.330">
    <property type="match status" value="1"/>
</dbReference>
<dbReference type="GO" id="GO:0005634">
    <property type="term" value="C:nucleus"/>
    <property type="evidence" value="ECO:0007669"/>
    <property type="project" value="TreeGrafter"/>
</dbReference>
<sequence>MTIDDDNSIYVGGLPYDATEDDLRRAFDLYGAVVAVKIVNDRGVGGKCYGFVTFTNPRSAVDAINDMNGRKIGGRVVRVNEVRTRGGRPNFHRDVGRDGDLERDNDHSGDRDRLRDRNNDRSRDRERDRDYDRGRDFGRARDHAFDRHRDRSAHGQEHARDHDRDLERDHDMDWDQDREMDKTKYHDSGNDEEQPSRNRLGSRLDDRQSRELSSNSVDEYQHQVKEELEASFQRSEELQKELQVINEKVDEREQSVSNLQKKCQKLEDALAAAKKLTSQRQSMLAKLSKSFLQTQEYSDRLKTSEQELKLLVDNAMAEVGMGEEAGIRDGSAYANGQV</sequence>
<dbReference type="AlphaFoldDB" id="A0A5P1FTF5"/>
<keyword evidence="7" id="KW-1185">Reference proteome</keyword>
<accession>A0A5P1FTF5</accession>
<feature type="coiled-coil region" evidence="3">
    <location>
        <begin position="221"/>
        <end position="314"/>
    </location>
</feature>
<dbReference type="EMBL" id="CM007381">
    <property type="protein sequence ID" value="ONK80707.1"/>
    <property type="molecule type" value="Genomic_DNA"/>
</dbReference>
<feature type="domain" description="RRM" evidence="5">
    <location>
        <begin position="7"/>
        <end position="84"/>
    </location>
</feature>
<gene>
    <name evidence="6" type="ORF">A4U43_C01F20860</name>
</gene>
<dbReference type="InterPro" id="IPR000504">
    <property type="entry name" value="RRM_dom"/>
</dbReference>
<dbReference type="GO" id="GO:0005739">
    <property type="term" value="C:mitochondrion"/>
    <property type="evidence" value="ECO:0007669"/>
    <property type="project" value="TreeGrafter"/>
</dbReference>
<dbReference type="InterPro" id="IPR050886">
    <property type="entry name" value="RNA-binding_reg"/>
</dbReference>
<dbReference type="InterPro" id="IPR035979">
    <property type="entry name" value="RBD_domain_sf"/>
</dbReference>
<dbReference type="PROSITE" id="PS50102">
    <property type="entry name" value="RRM"/>
    <property type="match status" value="1"/>
</dbReference>
<evidence type="ECO:0000313" key="6">
    <source>
        <dbReference type="EMBL" id="ONK80707.1"/>
    </source>
</evidence>
<dbReference type="InterPro" id="IPR012677">
    <property type="entry name" value="Nucleotide-bd_a/b_plait_sf"/>
</dbReference>
<dbReference type="PANTHER" id="PTHR48024">
    <property type="entry name" value="GEO13361P1-RELATED"/>
    <property type="match status" value="1"/>
</dbReference>
<dbReference type="SMART" id="SM00360">
    <property type="entry name" value="RRM"/>
    <property type="match status" value="1"/>
</dbReference>
<dbReference type="Proteomes" id="UP000243459">
    <property type="component" value="Chromosome 1"/>
</dbReference>
<evidence type="ECO:0000259" key="5">
    <source>
        <dbReference type="PROSITE" id="PS50102"/>
    </source>
</evidence>
<keyword evidence="1 2" id="KW-0694">RNA-binding</keyword>
<dbReference type="CDD" id="cd00590">
    <property type="entry name" value="RRM_SF"/>
    <property type="match status" value="1"/>
</dbReference>
<feature type="region of interest" description="Disordered" evidence="4">
    <location>
        <begin position="83"/>
        <end position="221"/>
    </location>
</feature>
<dbReference type="FunFam" id="3.30.70.330:FF:000539">
    <property type="entry name" value="RNA-binding (RRM/RBD/RNP motifs) family protein"/>
    <property type="match status" value="1"/>
</dbReference>
<reference evidence="7" key="1">
    <citation type="journal article" date="2017" name="Nat. Commun.">
        <title>The asparagus genome sheds light on the origin and evolution of a young Y chromosome.</title>
        <authorList>
            <person name="Harkess A."/>
            <person name="Zhou J."/>
            <person name="Xu C."/>
            <person name="Bowers J.E."/>
            <person name="Van der Hulst R."/>
            <person name="Ayyampalayam S."/>
            <person name="Mercati F."/>
            <person name="Riccardi P."/>
            <person name="McKain M.R."/>
            <person name="Kakrana A."/>
            <person name="Tang H."/>
            <person name="Ray J."/>
            <person name="Groenendijk J."/>
            <person name="Arikit S."/>
            <person name="Mathioni S.M."/>
            <person name="Nakano M."/>
            <person name="Shan H."/>
            <person name="Telgmann-Rauber A."/>
            <person name="Kanno A."/>
            <person name="Yue Z."/>
            <person name="Chen H."/>
            <person name="Li W."/>
            <person name="Chen Y."/>
            <person name="Xu X."/>
            <person name="Zhang Y."/>
            <person name="Luo S."/>
            <person name="Chen H."/>
            <person name="Gao J."/>
            <person name="Mao Z."/>
            <person name="Pires J.C."/>
            <person name="Luo M."/>
            <person name="Kudrna D."/>
            <person name="Wing R.A."/>
            <person name="Meyers B.C."/>
            <person name="Yi K."/>
            <person name="Kong H."/>
            <person name="Lavrijsen P."/>
            <person name="Sunseri F."/>
            <person name="Falavigna A."/>
            <person name="Ye Y."/>
            <person name="Leebens-Mack J.H."/>
            <person name="Chen G."/>
        </authorList>
    </citation>
    <scope>NUCLEOTIDE SEQUENCE [LARGE SCALE GENOMIC DNA]</scope>
    <source>
        <strain evidence="7">cv. DH0086</strain>
    </source>
</reference>
<dbReference type="OrthoDB" id="272703at2759"/>
<evidence type="ECO:0000313" key="7">
    <source>
        <dbReference type="Proteomes" id="UP000243459"/>
    </source>
</evidence>